<dbReference type="RefSeq" id="WP_327788067.1">
    <property type="nucleotide sequence ID" value="NZ_JARGEQ010000031.1"/>
</dbReference>
<dbReference type="AlphaFoldDB" id="A0AAP3V2J8"/>
<evidence type="ECO:0000256" key="6">
    <source>
        <dbReference type="ARBA" id="ARBA00023237"/>
    </source>
</evidence>
<evidence type="ECO:0000256" key="3">
    <source>
        <dbReference type="ARBA" id="ARBA00022729"/>
    </source>
</evidence>
<comment type="subunit">
    <text evidence="7">The basal body constitutes a major portion of the flagellar organelle and consists of four rings (L,P,S, and M) mounted on a central rod.</text>
</comment>
<dbReference type="InterPro" id="IPR000527">
    <property type="entry name" value="Flag_Lring"/>
</dbReference>
<keyword evidence="7" id="KW-0449">Lipoprotein</keyword>
<evidence type="ECO:0000256" key="4">
    <source>
        <dbReference type="ARBA" id="ARBA00023136"/>
    </source>
</evidence>
<comment type="similarity">
    <text evidence="2 7">Belongs to the FlgH family.</text>
</comment>
<sequence length="255" mass="27792">MRWPLLFPPPAGLLAMLLVAGCTVAERLQQVGSPPPLRPIDNPVDRGGYRPVTLPMPEPEPQTSAGPSSLWRSGARGFFKDQRARRVGDILTVQVTISDKAELNNQSTRSRKNADDLGLSRVLGLETRFDNVLPSPSSSPIDPASLVAAGSSMSNLGRGAVEREEQIRLNVAALITQVLPNGNLVVEGRQEVRVNFEIREILVAGVVRPEDITPRNTITHEKIAELRVGYGGRGQITDVQQPRYGAQILDILLPY</sequence>
<evidence type="ECO:0000313" key="10">
    <source>
        <dbReference type="Proteomes" id="UP001301140"/>
    </source>
</evidence>
<feature type="compositionally biased region" description="Polar residues" evidence="8">
    <location>
        <begin position="61"/>
        <end position="71"/>
    </location>
</feature>
<keyword evidence="10" id="KW-1185">Reference proteome</keyword>
<comment type="function">
    <text evidence="1 7">Assembles around the rod to form the L-ring and probably protects the motor/basal body from shearing forces during rotation.</text>
</comment>
<dbReference type="HAMAP" id="MF_00415">
    <property type="entry name" value="FlgH"/>
    <property type="match status" value="1"/>
</dbReference>
<evidence type="ECO:0000256" key="2">
    <source>
        <dbReference type="ARBA" id="ARBA00006929"/>
    </source>
</evidence>
<accession>A0AAP3V2J8</accession>
<gene>
    <name evidence="7 9" type="primary">flgH</name>
    <name evidence="9" type="ORF">PZ740_04495</name>
</gene>
<dbReference type="GO" id="GO:0009279">
    <property type="term" value="C:cell outer membrane"/>
    <property type="evidence" value="ECO:0007669"/>
    <property type="project" value="UniProtKB-SubCell"/>
</dbReference>
<dbReference type="PRINTS" id="PR01008">
    <property type="entry name" value="FLGLRINGFLGH"/>
</dbReference>
<evidence type="ECO:0000256" key="7">
    <source>
        <dbReference type="HAMAP-Rule" id="MF_00415"/>
    </source>
</evidence>
<keyword evidence="9" id="KW-0966">Cell projection</keyword>
<comment type="caution">
    <text evidence="9">The sequence shown here is derived from an EMBL/GenBank/DDBJ whole genome shotgun (WGS) entry which is preliminary data.</text>
</comment>
<comment type="subcellular location">
    <subcellularLocation>
        <location evidence="7">Cell outer membrane</location>
        <topology evidence="7">Lipid-anchor</topology>
    </subcellularLocation>
    <subcellularLocation>
        <location evidence="7">Bacterial flagellum basal body</location>
    </subcellularLocation>
</comment>
<keyword evidence="9" id="KW-0969">Cilium</keyword>
<feature type="region of interest" description="Disordered" evidence="8">
    <location>
        <begin position="53"/>
        <end position="72"/>
    </location>
</feature>
<dbReference type="Pfam" id="PF02107">
    <property type="entry name" value="FlgH"/>
    <property type="match status" value="1"/>
</dbReference>
<evidence type="ECO:0000256" key="5">
    <source>
        <dbReference type="ARBA" id="ARBA00023143"/>
    </source>
</evidence>
<dbReference type="GO" id="GO:0071973">
    <property type="term" value="P:bacterial-type flagellum-dependent cell motility"/>
    <property type="evidence" value="ECO:0007669"/>
    <property type="project" value="InterPro"/>
</dbReference>
<evidence type="ECO:0000256" key="8">
    <source>
        <dbReference type="SAM" id="MobiDB-lite"/>
    </source>
</evidence>
<dbReference type="GO" id="GO:0009427">
    <property type="term" value="C:bacterial-type flagellum basal body, distal rod, L ring"/>
    <property type="evidence" value="ECO:0007669"/>
    <property type="project" value="InterPro"/>
</dbReference>
<dbReference type="PANTHER" id="PTHR34933:SF1">
    <property type="entry name" value="FLAGELLAR L-RING PROTEIN"/>
    <property type="match status" value="1"/>
</dbReference>
<reference evidence="9 10" key="1">
    <citation type="submission" date="2023-03" db="EMBL/GenBank/DDBJ databases">
        <title>YIM 152171 draft genome.</title>
        <authorList>
            <person name="Yang Z."/>
        </authorList>
    </citation>
    <scope>NUCLEOTIDE SEQUENCE [LARGE SCALE GENOMIC DNA]</scope>
    <source>
        <strain evidence="9 10">YIM 152171</strain>
    </source>
</reference>
<dbReference type="GO" id="GO:0003774">
    <property type="term" value="F:cytoskeletal motor activity"/>
    <property type="evidence" value="ECO:0007669"/>
    <property type="project" value="InterPro"/>
</dbReference>
<evidence type="ECO:0000313" key="9">
    <source>
        <dbReference type="EMBL" id="MDF1585647.1"/>
    </source>
</evidence>
<organism evidence="9 10">
    <name type="scientific">Marinimicrococcus flavescens</name>
    <dbReference type="NCBI Taxonomy" id="3031815"/>
    <lineage>
        <taxon>Bacteria</taxon>
        <taxon>Pseudomonadati</taxon>
        <taxon>Pseudomonadota</taxon>
        <taxon>Alphaproteobacteria</taxon>
        <taxon>Geminicoccales</taxon>
        <taxon>Geminicoccaceae</taxon>
        <taxon>Marinimicrococcus</taxon>
    </lineage>
</organism>
<evidence type="ECO:0000256" key="1">
    <source>
        <dbReference type="ARBA" id="ARBA00002591"/>
    </source>
</evidence>
<dbReference type="Proteomes" id="UP001301140">
    <property type="component" value="Unassembled WGS sequence"/>
</dbReference>
<keyword evidence="9" id="KW-0282">Flagellum</keyword>
<keyword evidence="4 7" id="KW-0472">Membrane</keyword>
<dbReference type="EMBL" id="JARGEQ010000031">
    <property type="protein sequence ID" value="MDF1585647.1"/>
    <property type="molecule type" value="Genomic_DNA"/>
</dbReference>
<protein>
    <recommendedName>
        <fullName evidence="7">Flagellar L-ring protein</fullName>
    </recommendedName>
    <alternativeName>
        <fullName evidence="7">Basal body L-ring protein</fullName>
    </alternativeName>
</protein>
<name>A0AAP3V2J8_9PROT</name>
<keyword evidence="5 7" id="KW-0975">Bacterial flagellum</keyword>
<dbReference type="NCBIfam" id="NF001305">
    <property type="entry name" value="PRK00249.1-5"/>
    <property type="match status" value="1"/>
</dbReference>
<keyword evidence="3 7" id="KW-0732">Signal</keyword>
<keyword evidence="6 7" id="KW-0998">Cell outer membrane</keyword>
<dbReference type="PANTHER" id="PTHR34933">
    <property type="entry name" value="FLAGELLAR L-RING PROTEIN"/>
    <property type="match status" value="1"/>
</dbReference>
<proteinExistence type="inferred from homology"/>
<dbReference type="PROSITE" id="PS51257">
    <property type="entry name" value="PROKAR_LIPOPROTEIN"/>
    <property type="match status" value="1"/>
</dbReference>